<dbReference type="Pfam" id="PF00319">
    <property type="entry name" value="SRF-TF"/>
    <property type="match status" value="1"/>
</dbReference>
<dbReference type="Proteomes" id="UP000015105">
    <property type="component" value="Chromosome 6D"/>
</dbReference>
<proteinExistence type="predicted"/>
<dbReference type="PANTHER" id="PTHR48019">
    <property type="entry name" value="SERUM RESPONSE FACTOR HOMOLOG"/>
    <property type="match status" value="1"/>
</dbReference>
<dbReference type="EnsemblPlants" id="AET6Gv20886200.1">
    <property type="protein sequence ID" value="AET6Gv20886200.1"/>
    <property type="gene ID" value="AET6Gv20886200"/>
</dbReference>
<dbReference type="PRINTS" id="PR00404">
    <property type="entry name" value="MADSDOMAIN"/>
</dbReference>
<dbReference type="AlphaFoldDB" id="A0A453PWJ8"/>
<dbReference type="GO" id="GO:0000981">
    <property type="term" value="F:DNA-binding transcription factor activity, RNA polymerase II-specific"/>
    <property type="evidence" value="ECO:0007669"/>
    <property type="project" value="InterPro"/>
</dbReference>
<dbReference type="Gene3D" id="3.40.1810.10">
    <property type="entry name" value="Transcription factor, MADS-box"/>
    <property type="match status" value="1"/>
</dbReference>
<dbReference type="GO" id="GO:0005634">
    <property type="term" value="C:nucleus"/>
    <property type="evidence" value="ECO:0007669"/>
    <property type="project" value="UniProtKB-SubCell"/>
</dbReference>
<keyword evidence="2" id="KW-0805">Transcription regulation</keyword>
<evidence type="ECO:0000256" key="5">
    <source>
        <dbReference type="ARBA" id="ARBA00023242"/>
    </source>
</evidence>
<dbReference type="PROSITE" id="PS50066">
    <property type="entry name" value="MADS_BOX_2"/>
    <property type="match status" value="1"/>
</dbReference>
<keyword evidence="5" id="KW-0539">Nucleus</keyword>
<reference evidence="8" key="3">
    <citation type="journal article" date="2017" name="Nature">
        <title>Genome sequence of the progenitor of the wheat D genome Aegilops tauschii.</title>
        <authorList>
            <person name="Luo M.C."/>
            <person name="Gu Y.Q."/>
            <person name="Puiu D."/>
            <person name="Wang H."/>
            <person name="Twardziok S.O."/>
            <person name="Deal K.R."/>
            <person name="Huo N."/>
            <person name="Zhu T."/>
            <person name="Wang L."/>
            <person name="Wang Y."/>
            <person name="McGuire P.E."/>
            <person name="Liu S."/>
            <person name="Long H."/>
            <person name="Ramasamy R.K."/>
            <person name="Rodriguez J.C."/>
            <person name="Van S.L."/>
            <person name="Yuan L."/>
            <person name="Wang Z."/>
            <person name="Xia Z."/>
            <person name="Xiao L."/>
            <person name="Anderson O.D."/>
            <person name="Ouyang S."/>
            <person name="Liang Y."/>
            <person name="Zimin A.V."/>
            <person name="Pertea G."/>
            <person name="Qi P."/>
            <person name="Bennetzen J.L."/>
            <person name="Dai X."/>
            <person name="Dawson M.W."/>
            <person name="Muller H.G."/>
            <person name="Kugler K."/>
            <person name="Rivarola-Duarte L."/>
            <person name="Spannagl M."/>
            <person name="Mayer K.F.X."/>
            <person name="Lu F.H."/>
            <person name="Bevan M.W."/>
            <person name="Leroy P."/>
            <person name="Li P."/>
            <person name="You F.M."/>
            <person name="Sun Q."/>
            <person name="Liu Z."/>
            <person name="Lyons E."/>
            <person name="Wicker T."/>
            <person name="Salzberg S.L."/>
            <person name="Devos K.M."/>
            <person name="Dvorak J."/>
        </authorList>
    </citation>
    <scope>NUCLEOTIDE SEQUENCE [LARGE SCALE GENOMIC DNA]</scope>
    <source>
        <strain evidence="8">cv. AL8/78</strain>
    </source>
</reference>
<evidence type="ECO:0000313" key="8">
    <source>
        <dbReference type="EnsemblPlants" id="AET6Gv20886200.1"/>
    </source>
</evidence>
<keyword evidence="6" id="KW-0175">Coiled coil</keyword>
<evidence type="ECO:0000256" key="4">
    <source>
        <dbReference type="ARBA" id="ARBA00023163"/>
    </source>
</evidence>
<sequence length="249" mass="27556">ASFIPLPAMARKKVTLKYIAHDSTRRSRFKKRLRSLMKKATELATMCDVKTCVVVYGESDAEPKVFPSHAEAVDILNEFKSMPELGHCKKTMDQEAFLTQRIAKLRDQVDKARRECQDSEIRYLLYNIMHGNHPGLVDLSVEELARVGWKVDELLKSLGERMGKNHVQAPPPAPCVSTDNIDMGSPPLYLASPQEEEGWLDMVSSGGDVGTQVYGGNASHDGAGFSGGDMMMQTQFSDLGFSSSPFPPM</sequence>
<dbReference type="STRING" id="200361.A0A453PWJ8"/>
<dbReference type="InterPro" id="IPR002100">
    <property type="entry name" value="TF_MADSbox"/>
</dbReference>
<dbReference type="InterPro" id="IPR050142">
    <property type="entry name" value="MADS-box/MEF2_TF"/>
</dbReference>
<keyword evidence="4" id="KW-0804">Transcription</keyword>
<dbReference type="CDD" id="cd00266">
    <property type="entry name" value="MADS_SRF_like"/>
    <property type="match status" value="1"/>
</dbReference>
<dbReference type="SMART" id="SM00432">
    <property type="entry name" value="MADS"/>
    <property type="match status" value="1"/>
</dbReference>
<organism evidence="8 9">
    <name type="scientific">Aegilops tauschii subsp. strangulata</name>
    <name type="common">Goatgrass</name>
    <dbReference type="NCBI Taxonomy" id="200361"/>
    <lineage>
        <taxon>Eukaryota</taxon>
        <taxon>Viridiplantae</taxon>
        <taxon>Streptophyta</taxon>
        <taxon>Embryophyta</taxon>
        <taxon>Tracheophyta</taxon>
        <taxon>Spermatophyta</taxon>
        <taxon>Magnoliopsida</taxon>
        <taxon>Liliopsida</taxon>
        <taxon>Poales</taxon>
        <taxon>Poaceae</taxon>
        <taxon>BOP clade</taxon>
        <taxon>Pooideae</taxon>
        <taxon>Triticodae</taxon>
        <taxon>Triticeae</taxon>
        <taxon>Triticinae</taxon>
        <taxon>Aegilops</taxon>
    </lineage>
</organism>
<dbReference type="GO" id="GO:0045944">
    <property type="term" value="P:positive regulation of transcription by RNA polymerase II"/>
    <property type="evidence" value="ECO:0007669"/>
    <property type="project" value="InterPro"/>
</dbReference>
<dbReference type="GO" id="GO:0046983">
    <property type="term" value="F:protein dimerization activity"/>
    <property type="evidence" value="ECO:0007669"/>
    <property type="project" value="InterPro"/>
</dbReference>
<reference evidence="9" key="1">
    <citation type="journal article" date="2014" name="Science">
        <title>Ancient hybridizations among the ancestral genomes of bread wheat.</title>
        <authorList>
            <consortium name="International Wheat Genome Sequencing Consortium,"/>
            <person name="Marcussen T."/>
            <person name="Sandve S.R."/>
            <person name="Heier L."/>
            <person name="Spannagl M."/>
            <person name="Pfeifer M."/>
            <person name="Jakobsen K.S."/>
            <person name="Wulff B.B."/>
            <person name="Steuernagel B."/>
            <person name="Mayer K.F."/>
            <person name="Olsen O.A."/>
        </authorList>
    </citation>
    <scope>NUCLEOTIDE SEQUENCE [LARGE SCALE GENOMIC DNA]</scope>
    <source>
        <strain evidence="9">cv. AL8/78</strain>
    </source>
</reference>
<feature type="coiled-coil region" evidence="6">
    <location>
        <begin position="95"/>
        <end position="122"/>
    </location>
</feature>
<keyword evidence="9" id="KW-1185">Reference proteome</keyword>
<evidence type="ECO:0000256" key="2">
    <source>
        <dbReference type="ARBA" id="ARBA00023015"/>
    </source>
</evidence>
<dbReference type="Gramene" id="AET6Gv20886200.1">
    <property type="protein sequence ID" value="AET6Gv20886200.1"/>
    <property type="gene ID" value="AET6Gv20886200"/>
</dbReference>
<dbReference type="InterPro" id="IPR033897">
    <property type="entry name" value="SRF-like_MADS-box"/>
</dbReference>
<reference evidence="8" key="4">
    <citation type="submission" date="2019-03" db="UniProtKB">
        <authorList>
            <consortium name="EnsemblPlants"/>
        </authorList>
    </citation>
    <scope>IDENTIFICATION</scope>
</reference>
<protein>
    <recommendedName>
        <fullName evidence="7">MADS-box domain-containing protein</fullName>
    </recommendedName>
</protein>
<name>A0A453PWJ8_AEGTS</name>
<reference evidence="9" key="2">
    <citation type="journal article" date="2017" name="Nat. Plants">
        <title>The Aegilops tauschii genome reveals multiple impacts of transposons.</title>
        <authorList>
            <person name="Zhao G."/>
            <person name="Zou C."/>
            <person name="Li K."/>
            <person name="Wang K."/>
            <person name="Li T."/>
            <person name="Gao L."/>
            <person name="Zhang X."/>
            <person name="Wang H."/>
            <person name="Yang Z."/>
            <person name="Liu X."/>
            <person name="Jiang W."/>
            <person name="Mao L."/>
            <person name="Kong X."/>
            <person name="Jiao Y."/>
            <person name="Jia J."/>
        </authorList>
    </citation>
    <scope>NUCLEOTIDE SEQUENCE [LARGE SCALE GENOMIC DNA]</scope>
    <source>
        <strain evidence="9">cv. AL8/78</strain>
    </source>
</reference>
<keyword evidence="3" id="KW-0238">DNA-binding</keyword>
<dbReference type="InterPro" id="IPR036879">
    <property type="entry name" value="TF_MADSbox_sf"/>
</dbReference>
<dbReference type="SUPFAM" id="SSF55455">
    <property type="entry name" value="SRF-like"/>
    <property type="match status" value="1"/>
</dbReference>
<comment type="subcellular location">
    <subcellularLocation>
        <location evidence="1">Nucleus</location>
    </subcellularLocation>
</comment>
<reference evidence="8" key="5">
    <citation type="journal article" date="2021" name="G3 (Bethesda)">
        <title>Aegilops tauschii genome assembly Aet v5.0 features greater sequence contiguity and improved annotation.</title>
        <authorList>
            <person name="Wang L."/>
            <person name="Zhu T."/>
            <person name="Rodriguez J.C."/>
            <person name="Deal K.R."/>
            <person name="Dubcovsky J."/>
            <person name="McGuire P.E."/>
            <person name="Lux T."/>
            <person name="Spannagl M."/>
            <person name="Mayer K.F.X."/>
            <person name="Baldrich P."/>
            <person name="Meyers B.C."/>
            <person name="Huo N."/>
            <person name="Gu Y.Q."/>
            <person name="Zhou H."/>
            <person name="Devos K.M."/>
            <person name="Bennetzen J.L."/>
            <person name="Unver T."/>
            <person name="Budak H."/>
            <person name="Gulick P.J."/>
            <person name="Galiba G."/>
            <person name="Kalapos B."/>
            <person name="Nelson D.R."/>
            <person name="Li P."/>
            <person name="You F.M."/>
            <person name="Luo M.C."/>
            <person name="Dvorak J."/>
        </authorList>
    </citation>
    <scope>NUCLEOTIDE SEQUENCE [LARGE SCALE GENOMIC DNA]</scope>
    <source>
        <strain evidence="8">cv. AL8/78</strain>
    </source>
</reference>
<evidence type="ECO:0000256" key="1">
    <source>
        <dbReference type="ARBA" id="ARBA00004123"/>
    </source>
</evidence>
<evidence type="ECO:0000256" key="6">
    <source>
        <dbReference type="SAM" id="Coils"/>
    </source>
</evidence>
<dbReference type="GO" id="GO:0000987">
    <property type="term" value="F:cis-regulatory region sequence-specific DNA binding"/>
    <property type="evidence" value="ECO:0007669"/>
    <property type="project" value="InterPro"/>
</dbReference>
<evidence type="ECO:0000313" key="9">
    <source>
        <dbReference type="Proteomes" id="UP000015105"/>
    </source>
</evidence>
<feature type="domain" description="MADS-box" evidence="7">
    <location>
        <begin position="9"/>
        <end position="59"/>
    </location>
</feature>
<evidence type="ECO:0000259" key="7">
    <source>
        <dbReference type="PROSITE" id="PS50066"/>
    </source>
</evidence>
<evidence type="ECO:0000256" key="3">
    <source>
        <dbReference type="ARBA" id="ARBA00023125"/>
    </source>
</evidence>
<accession>A0A453PWJ8</accession>